<protein>
    <submittedName>
        <fullName evidence="2">Uncharacterized protein</fullName>
    </submittedName>
</protein>
<dbReference type="AlphaFoldDB" id="V5BAK1"/>
<sequence length="207" mass="23129">MTIRLHPPRSGARPVDSLPKRKREQHPIHAHTHAPEQSRSRHQGPQHSIDILTATGGRAMPGQASHTRHKLSDGESITTPKNRATMHARRQARNTAGRGTCPHSNFFPEEDSLLRAGGECRRGTAHRAPKVTHTSIHQRRTVADSTTAACRAAEKVHLARRRRHDGITTARILPSSMRLLALRQWRTDAPPHGMPRASTGRRENRPM</sequence>
<dbReference type="VEuPathDB" id="TriTrypDB:TCDM_10988"/>
<feature type="region of interest" description="Disordered" evidence="1">
    <location>
        <begin position="1"/>
        <end position="85"/>
    </location>
</feature>
<organism evidence="2 3">
    <name type="scientific">Trypanosoma cruzi Dm28c</name>
    <dbReference type="NCBI Taxonomy" id="1416333"/>
    <lineage>
        <taxon>Eukaryota</taxon>
        <taxon>Discoba</taxon>
        <taxon>Euglenozoa</taxon>
        <taxon>Kinetoplastea</taxon>
        <taxon>Metakinetoplastina</taxon>
        <taxon>Trypanosomatida</taxon>
        <taxon>Trypanosomatidae</taxon>
        <taxon>Trypanosoma</taxon>
        <taxon>Schizotrypanum</taxon>
    </lineage>
</organism>
<dbReference type="EMBL" id="AYLP01000289">
    <property type="protein sequence ID" value="ESS61428.1"/>
    <property type="molecule type" value="Genomic_DNA"/>
</dbReference>
<evidence type="ECO:0000313" key="3">
    <source>
        <dbReference type="Proteomes" id="UP000017861"/>
    </source>
</evidence>
<gene>
    <name evidence="2" type="ORF">TCDM_10988</name>
</gene>
<proteinExistence type="predicted"/>
<evidence type="ECO:0000313" key="2">
    <source>
        <dbReference type="EMBL" id="ESS61428.1"/>
    </source>
</evidence>
<evidence type="ECO:0000256" key="1">
    <source>
        <dbReference type="SAM" id="MobiDB-lite"/>
    </source>
</evidence>
<comment type="caution">
    <text evidence="2">The sequence shown here is derived from an EMBL/GenBank/DDBJ whole genome shotgun (WGS) entry which is preliminary data.</text>
</comment>
<reference evidence="2 3" key="1">
    <citation type="journal article" date="2014" name="Genome Announc.">
        <title>Trypanosoma cruzi Clone Dm28c Draft Genome Sequence.</title>
        <authorList>
            <person name="Grisard E.C."/>
            <person name="Teixeira S.M."/>
            <person name="de Almeida L.G."/>
            <person name="Stoco P.H."/>
            <person name="Gerber A.L."/>
            <person name="Talavera-Lopez C."/>
            <person name="Lima O.C."/>
            <person name="Andersson B."/>
            <person name="de Vasconcelos A.T."/>
        </authorList>
    </citation>
    <scope>NUCLEOTIDE SEQUENCE [LARGE SCALE GENOMIC DNA]</scope>
    <source>
        <strain evidence="2 3">Dm28c</strain>
    </source>
</reference>
<feature type="region of interest" description="Disordered" evidence="1">
    <location>
        <begin position="185"/>
        <end position="207"/>
    </location>
</feature>
<dbReference type="Proteomes" id="UP000017861">
    <property type="component" value="Unassembled WGS sequence"/>
</dbReference>
<accession>V5BAK1</accession>
<feature type="compositionally biased region" description="Basic residues" evidence="1">
    <location>
        <begin position="20"/>
        <end position="32"/>
    </location>
</feature>
<name>V5BAK1_TRYCR</name>